<feature type="domain" description="CRISPR type III-associated protein" evidence="2">
    <location>
        <begin position="10"/>
        <end position="171"/>
    </location>
</feature>
<dbReference type="EMBL" id="CP139957">
    <property type="protein sequence ID" value="WPX08786.1"/>
    <property type="molecule type" value="Genomic_DNA"/>
</dbReference>
<gene>
    <name evidence="3" type="ORF">SOJ16_002696</name>
</gene>
<reference evidence="3 4" key="1">
    <citation type="submission" date="2023-12" db="EMBL/GenBank/DDBJ databases">
        <authorList>
            <person name="Manesh M.J.H."/>
            <person name="Bing R.G."/>
            <person name="Willard D.J."/>
            <person name="Kelly R.M."/>
        </authorList>
    </citation>
    <scope>NUCLEOTIDE SEQUENCE [LARGE SCALE GENOMIC DNA]</scope>
    <source>
        <strain evidence="3 4">DSM 8977</strain>
    </source>
</reference>
<protein>
    <submittedName>
        <fullName evidence="3">RAMP superfamily CRISPR-associated protein</fullName>
    </submittedName>
</protein>
<dbReference type="PANTHER" id="PTHR35579">
    <property type="entry name" value="CRISPR SYSTEM CMS ENDORIBONUCLEASE CSM3"/>
    <property type="match status" value="1"/>
</dbReference>
<proteinExistence type="predicted"/>
<dbReference type="CDD" id="cd09726">
    <property type="entry name" value="RAMP_I_III"/>
    <property type="match status" value="1"/>
</dbReference>
<dbReference type="Proteomes" id="UP001322744">
    <property type="component" value="Chromosome"/>
</dbReference>
<dbReference type="InterPro" id="IPR005537">
    <property type="entry name" value="RAMP_III_fam"/>
</dbReference>
<name>A0ABZ0TZA6_9FIRM</name>
<evidence type="ECO:0000256" key="1">
    <source>
        <dbReference type="ARBA" id="ARBA00023118"/>
    </source>
</evidence>
<evidence type="ECO:0000313" key="3">
    <source>
        <dbReference type="EMBL" id="WPX08786.1"/>
    </source>
</evidence>
<keyword evidence="1" id="KW-0051">Antiviral defense</keyword>
<accession>A0ABZ0TZA6</accession>
<dbReference type="Pfam" id="PF03787">
    <property type="entry name" value="RAMPs"/>
    <property type="match status" value="1"/>
</dbReference>
<keyword evidence="4" id="KW-1185">Reference proteome</keyword>
<dbReference type="PANTHER" id="PTHR35579:SF6">
    <property type="entry name" value="DUF324 DOMAIN-CONTAINING PROTEIN"/>
    <property type="match status" value="1"/>
</dbReference>
<dbReference type="RefSeq" id="WP_045173332.1">
    <property type="nucleotide sequence ID" value="NZ_CP139957.1"/>
</dbReference>
<organism evidence="3 4">
    <name type="scientific">Anaerocellum danielii</name>
    <dbReference type="NCBI Taxonomy" id="1387557"/>
    <lineage>
        <taxon>Bacteria</taxon>
        <taxon>Bacillati</taxon>
        <taxon>Bacillota</taxon>
        <taxon>Bacillota incertae sedis</taxon>
        <taxon>Caldicellulosiruptorales</taxon>
        <taxon>Caldicellulosiruptoraceae</taxon>
        <taxon>Anaerocellum</taxon>
    </lineage>
</organism>
<dbReference type="InterPro" id="IPR052216">
    <property type="entry name" value="CRISPR_Csm3_endoribonuclease"/>
</dbReference>
<evidence type="ECO:0000259" key="2">
    <source>
        <dbReference type="Pfam" id="PF03787"/>
    </source>
</evidence>
<sequence>MKKITYRVEIYLKSPLIISSGETNSIIRSMIIGIDGKPIIPATTLKGIVRSNYVYLHHCQHKIFNCNCEACMLFGSQNNRSSLVFFEDLKPSKEYYFSIRTQTAIDRFRRAIRLNSLFSHKTVENTTFCGKINLYLPSDLEKQNVKEKFEQAVKFIEMIGGSKSRGLGHVEVFIEEVEGR</sequence>
<evidence type="ECO:0000313" key="4">
    <source>
        <dbReference type="Proteomes" id="UP001322744"/>
    </source>
</evidence>